<evidence type="ECO:0000256" key="6">
    <source>
        <dbReference type="SAM" id="Phobius"/>
    </source>
</evidence>
<feature type="transmembrane region" description="Helical" evidence="6">
    <location>
        <begin position="7"/>
        <end position="27"/>
    </location>
</feature>
<reference evidence="7" key="1">
    <citation type="submission" date="2020-12" db="EMBL/GenBank/DDBJ databases">
        <title>Ramlibacter sp. nov., isolated from a freshwater alga, Cryptomonas.</title>
        <authorList>
            <person name="Kim H.M."/>
            <person name="Jeon C.O."/>
        </authorList>
    </citation>
    <scope>NUCLEOTIDE SEQUENCE</scope>
    <source>
        <strain evidence="7">CrO1</strain>
    </source>
</reference>
<evidence type="ECO:0000256" key="5">
    <source>
        <dbReference type="ARBA" id="ARBA00023136"/>
    </source>
</evidence>
<dbReference type="RefSeq" id="WP_200786915.1">
    <property type="nucleotide sequence ID" value="NZ_JAEDAO010000001.1"/>
</dbReference>
<feature type="transmembrane region" description="Helical" evidence="6">
    <location>
        <begin position="39"/>
        <end position="64"/>
    </location>
</feature>
<dbReference type="InterPro" id="IPR050833">
    <property type="entry name" value="Poly_Biosynth_Transport"/>
</dbReference>
<dbReference type="EMBL" id="JAEDAO010000001">
    <property type="protein sequence ID" value="MBK0391947.1"/>
    <property type="molecule type" value="Genomic_DNA"/>
</dbReference>
<keyword evidence="3 6" id="KW-0812">Transmembrane</keyword>
<dbReference type="PANTHER" id="PTHR30250:SF26">
    <property type="entry name" value="PSMA PROTEIN"/>
    <property type="match status" value="1"/>
</dbReference>
<evidence type="ECO:0000256" key="4">
    <source>
        <dbReference type="ARBA" id="ARBA00022989"/>
    </source>
</evidence>
<organism evidence="7 8">
    <name type="scientific">Ramlibacter algicola</name>
    <dbReference type="NCBI Taxonomy" id="2795217"/>
    <lineage>
        <taxon>Bacteria</taxon>
        <taxon>Pseudomonadati</taxon>
        <taxon>Pseudomonadota</taxon>
        <taxon>Betaproteobacteria</taxon>
        <taxon>Burkholderiales</taxon>
        <taxon>Comamonadaceae</taxon>
        <taxon>Ramlibacter</taxon>
    </lineage>
</organism>
<evidence type="ECO:0000256" key="1">
    <source>
        <dbReference type="ARBA" id="ARBA00004651"/>
    </source>
</evidence>
<feature type="transmembrane region" description="Helical" evidence="6">
    <location>
        <begin position="377"/>
        <end position="406"/>
    </location>
</feature>
<feature type="transmembrane region" description="Helical" evidence="6">
    <location>
        <begin position="220"/>
        <end position="241"/>
    </location>
</feature>
<dbReference type="AlphaFoldDB" id="A0A934Q0B1"/>
<feature type="transmembrane region" description="Helical" evidence="6">
    <location>
        <begin position="301"/>
        <end position="324"/>
    </location>
</feature>
<feature type="transmembrane region" description="Helical" evidence="6">
    <location>
        <begin position="118"/>
        <end position="136"/>
    </location>
</feature>
<name>A0A934Q0B1_9BURK</name>
<comment type="subcellular location">
    <subcellularLocation>
        <location evidence="1">Cell membrane</location>
        <topology evidence="1">Multi-pass membrane protein</topology>
    </subcellularLocation>
</comment>
<evidence type="ECO:0000313" key="7">
    <source>
        <dbReference type="EMBL" id="MBK0391947.1"/>
    </source>
</evidence>
<dbReference type="InterPro" id="IPR002797">
    <property type="entry name" value="Polysacc_synth"/>
</dbReference>
<evidence type="ECO:0000313" key="8">
    <source>
        <dbReference type="Proteomes" id="UP000617041"/>
    </source>
</evidence>
<feature type="transmembrane region" description="Helical" evidence="6">
    <location>
        <begin position="84"/>
        <end position="106"/>
    </location>
</feature>
<feature type="transmembrane region" description="Helical" evidence="6">
    <location>
        <begin position="426"/>
        <end position="445"/>
    </location>
</feature>
<evidence type="ECO:0000256" key="3">
    <source>
        <dbReference type="ARBA" id="ARBA00022692"/>
    </source>
</evidence>
<evidence type="ECO:0000256" key="2">
    <source>
        <dbReference type="ARBA" id="ARBA00022475"/>
    </source>
</evidence>
<proteinExistence type="predicted"/>
<dbReference type="GO" id="GO:0005886">
    <property type="term" value="C:plasma membrane"/>
    <property type="evidence" value="ECO:0007669"/>
    <property type="project" value="UniProtKB-SubCell"/>
</dbReference>
<comment type="caution">
    <text evidence="7">The sequence shown here is derived from an EMBL/GenBank/DDBJ whole genome shotgun (WGS) entry which is preliminary data.</text>
</comment>
<accession>A0A934Q0B1</accession>
<dbReference type="PANTHER" id="PTHR30250">
    <property type="entry name" value="PST FAMILY PREDICTED COLANIC ACID TRANSPORTER"/>
    <property type="match status" value="1"/>
</dbReference>
<keyword evidence="8" id="KW-1185">Reference proteome</keyword>
<dbReference type="Proteomes" id="UP000617041">
    <property type="component" value="Unassembled WGS sequence"/>
</dbReference>
<feature type="transmembrane region" description="Helical" evidence="6">
    <location>
        <begin position="148"/>
        <end position="169"/>
    </location>
</feature>
<dbReference type="Pfam" id="PF01943">
    <property type="entry name" value="Polysacc_synt"/>
    <property type="match status" value="1"/>
</dbReference>
<feature type="transmembrane region" description="Helical" evidence="6">
    <location>
        <begin position="175"/>
        <end position="200"/>
    </location>
</feature>
<keyword evidence="2" id="KW-1003">Cell membrane</keyword>
<protein>
    <submittedName>
        <fullName evidence="7">Oligosaccharide flippase family protein</fullName>
    </submittedName>
</protein>
<sequence length="452" mass="47768">MFRNISSNVFGTVLPSLAALVAVPLLIDKLGVAGFGTFSLQVAALFFFGLADLGIARAIVLLSFEPEFAKRGAWRRPYKVGVRYSAWIALGIALVGIPVAGVLAEWPPAAQASPADLAWSTLLVFFSAGLTLLMQAPRAVLESQERFLQVNVIRGPAAAAIFLGPLLALQVHNSLTAAAVSLLLTRAIALLLFLVMCGHFTDADLRAPMGREERARLGPLFVRTAGWIGATNLLSMLLAYLDRFVLGALGSATMVGQYAVAQEVVTKAWISAGAVISAATPRLASAAADAPETARRVVRQIAIWMLAGGVLPSLILIAFGEPLLRLWLRGSFDPAFVLPMQVMAVGLGVNTLSQVNFTLLQVSGGVREGAYLQAINLVTLSAGLLLAVPAFGTLGAAGVFSVRLLLDAAVVRWLLRRRLADRRQGIGVPAMLALAVASCLLLWAVRDMGLSS</sequence>
<keyword evidence="5 6" id="KW-0472">Membrane</keyword>
<keyword evidence="4 6" id="KW-1133">Transmembrane helix</keyword>
<gene>
    <name evidence="7" type="ORF">I8E28_05040</name>
</gene>